<sequence>MVSPNGSEPQPPDNGTGSALWLPPGSRPTALDGFKQADELAALGRSVIEPRTDVQRSSADMFTLFMLGPSTDGFQRWGTNTQRRDAQLRAFITEENFFASALGIVAARNAALTWEITGDEATAEASAELLNDANHGEGWESLMVEITLDLTTQDKGAFVE</sequence>
<dbReference type="AlphaFoldDB" id="A0A0F9IFS1"/>
<gene>
    <name evidence="2" type="ORF">LCGC14_1882480</name>
</gene>
<reference evidence="2" key="1">
    <citation type="journal article" date="2015" name="Nature">
        <title>Complex archaea that bridge the gap between prokaryotes and eukaryotes.</title>
        <authorList>
            <person name="Spang A."/>
            <person name="Saw J.H."/>
            <person name="Jorgensen S.L."/>
            <person name="Zaremba-Niedzwiedzka K."/>
            <person name="Martijn J."/>
            <person name="Lind A.E."/>
            <person name="van Eijk R."/>
            <person name="Schleper C."/>
            <person name="Guy L."/>
            <person name="Ettema T.J."/>
        </authorList>
    </citation>
    <scope>NUCLEOTIDE SEQUENCE</scope>
</reference>
<proteinExistence type="predicted"/>
<evidence type="ECO:0000256" key="1">
    <source>
        <dbReference type="SAM" id="MobiDB-lite"/>
    </source>
</evidence>
<dbReference type="EMBL" id="LAZR01019405">
    <property type="protein sequence ID" value="KKL92655.1"/>
    <property type="molecule type" value="Genomic_DNA"/>
</dbReference>
<feature type="compositionally biased region" description="Polar residues" evidence="1">
    <location>
        <begin position="1"/>
        <end position="17"/>
    </location>
</feature>
<name>A0A0F9IFS1_9ZZZZ</name>
<feature type="non-terminal residue" evidence="2">
    <location>
        <position position="160"/>
    </location>
</feature>
<evidence type="ECO:0000313" key="2">
    <source>
        <dbReference type="EMBL" id="KKL92655.1"/>
    </source>
</evidence>
<accession>A0A0F9IFS1</accession>
<feature type="region of interest" description="Disordered" evidence="1">
    <location>
        <begin position="1"/>
        <end position="27"/>
    </location>
</feature>
<organism evidence="2">
    <name type="scientific">marine sediment metagenome</name>
    <dbReference type="NCBI Taxonomy" id="412755"/>
    <lineage>
        <taxon>unclassified sequences</taxon>
        <taxon>metagenomes</taxon>
        <taxon>ecological metagenomes</taxon>
    </lineage>
</organism>
<comment type="caution">
    <text evidence="2">The sequence shown here is derived from an EMBL/GenBank/DDBJ whole genome shotgun (WGS) entry which is preliminary data.</text>
</comment>
<protein>
    <submittedName>
        <fullName evidence="2">Uncharacterized protein</fullName>
    </submittedName>
</protein>